<evidence type="ECO:0000256" key="4">
    <source>
        <dbReference type="ARBA" id="ARBA00023136"/>
    </source>
</evidence>
<dbReference type="GO" id="GO:0005737">
    <property type="term" value="C:cytoplasm"/>
    <property type="evidence" value="ECO:0007669"/>
    <property type="project" value="UniProtKB-ARBA"/>
</dbReference>
<comment type="subcellular location">
    <subcellularLocation>
        <location evidence="1">Golgi apparatus membrane</location>
        <topology evidence="1">Peripheral membrane protein</topology>
        <orientation evidence="1">Cytoplasmic side</orientation>
    </subcellularLocation>
</comment>
<sequence>MEKLKTNPEKLLLLACHPKKPYWLISKQVLNMGIAGTLMLDLVEAKAIDFDQKKVVVKSRPSGLTTAHEIVWKFVNERNKSRKAKRWINALSNKASHYRKPLFHLMEQQGMLRVENHQFLFIPYLKISVSDNVTRDNLMASLKKKVEGPEPLTTSEASLMSVVYAIKLFKPFEKKISDRKVFKKKVKQKIAENPVAEGIQDAIQEMQAAVAAASVAAIAGSSASAGG</sequence>
<keyword evidence="2" id="KW-0333">Golgi apparatus</keyword>
<evidence type="ECO:0000313" key="5">
    <source>
        <dbReference type="EMBL" id="ALO15666.1"/>
    </source>
</evidence>
<dbReference type="GO" id="GO:0070273">
    <property type="term" value="F:phosphatidylinositol-4-phosphate binding"/>
    <property type="evidence" value="ECO:0007669"/>
    <property type="project" value="InterPro"/>
</dbReference>
<dbReference type="InterPro" id="IPR008628">
    <property type="entry name" value="GPP34-like"/>
</dbReference>
<reference evidence="5 6" key="1">
    <citation type="submission" date="2015-11" db="EMBL/GenBank/DDBJ databases">
        <title>Description and complete genome sequence of a novel strain predominating in hypersaline microbial mats and representing a new family of the Bacteriodetes phylum.</title>
        <authorList>
            <person name="Spring S."/>
            <person name="Bunk B."/>
            <person name="Sproer C."/>
            <person name="Klenk H.-P."/>
        </authorList>
    </citation>
    <scope>NUCLEOTIDE SEQUENCE [LARGE SCALE GENOMIC DNA]</scope>
    <source>
        <strain evidence="5 6">L21-Spi-D4</strain>
    </source>
</reference>
<gene>
    <name evidence="5" type="ORF">L21SP5_02027</name>
</gene>
<dbReference type="Proteomes" id="UP000064893">
    <property type="component" value="Chromosome"/>
</dbReference>
<dbReference type="OrthoDB" id="1120873at2"/>
<name>A0A0S2I0C9_9BACT</name>
<dbReference type="Gene3D" id="1.10.3630.10">
    <property type="entry name" value="yeast vps74-n-term truncation variant domain like"/>
    <property type="match status" value="1"/>
</dbReference>
<organism evidence="5 6">
    <name type="scientific">Salinivirga cyanobacteriivorans</name>
    <dbReference type="NCBI Taxonomy" id="1307839"/>
    <lineage>
        <taxon>Bacteria</taxon>
        <taxon>Pseudomonadati</taxon>
        <taxon>Bacteroidota</taxon>
        <taxon>Bacteroidia</taxon>
        <taxon>Bacteroidales</taxon>
        <taxon>Salinivirgaceae</taxon>
        <taxon>Salinivirga</taxon>
    </lineage>
</organism>
<dbReference type="GO" id="GO:0012505">
    <property type="term" value="C:endomembrane system"/>
    <property type="evidence" value="ECO:0007669"/>
    <property type="project" value="UniProtKB-ARBA"/>
</dbReference>
<dbReference type="InterPro" id="IPR038261">
    <property type="entry name" value="GPP34-like_sf"/>
</dbReference>
<keyword evidence="6" id="KW-1185">Reference proteome</keyword>
<dbReference type="STRING" id="1307839.L21SP5_02027"/>
<dbReference type="AlphaFoldDB" id="A0A0S2I0C9"/>
<evidence type="ECO:0008006" key="7">
    <source>
        <dbReference type="Google" id="ProtNLM"/>
    </source>
</evidence>
<evidence type="ECO:0000256" key="3">
    <source>
        <dbReference type="ARBA" id="ARBA00023121"/>
    </source>
</evidence>
<protein>
    <recommendedName>
        <fullName evidence="7">Golgi phosphoprotein 3 (GPP34)</fullName>
    </recommendedName>
</protein>
<dbReference type="Pfam" id="PF05719">
    <property type="entry name" value="GPP34"/>
    <property type="match status" value="1"/>
</dbReference>
<evidence type="ECO:0000256" key="2">
    <source>
        <dbReference type="ARBA" id="ARBA00023034"/>
    </source>
</evidence>
<evidence type="ECO:0000313" key="6">
    <source>
        <dbReference type="Proteomes" id="UP000064893"/>
    </source>
</evidence>
<dbReference type="KEGG" id="blq:L21SP5_02027"/>
<evidence type="ECO:0000256" key="1">
    <source>
        <dbReference type="ARBA" id="ARBA00004255"/>
    </source>
</evidence>
<keyword evidence="3" id="KW-0446">Lipid-binding</keyword>
<accession>A0A0S2I0C9</accession>
<dbReference type="EMBL" id="CP013118">
    <property type="protein sequence ID" value="ALO15666.1"/>
    <property type="molecule type" value="Genomic_DNA"/>
</dbReference>
<proteinExistence type="predicted"/>
<dbReference type="RefSeq" id="WP_057953105.1">
    <property type="nucleotide sequence ID" value="NZ_CP013118.1"/>
</dbReference>
<keyword evidence="4" id="KW-0472">Membrane</keyword>